<comment type="caution">
    <text evidence="11">The sequence shown here is derived from an EMBL/GenBank/DDBJ whole genome shotgun (WGS) entry which is preliminary data.</text>
</comment>
<evidence type="ECO:0000313" key="11">
    <source>
        <dbReference type="EMBL" id="KAK5580589.1"/>
    </source>
</evidence>
<evidence type="ECO:0000313" key="12">
    <source>
        <dbReference type="Proteomes" id="UP001344447"/>
    </source>
</evidence>
<comment type="subcellular location">
    <subcellularLocation>
        <location evidence="1">Nucleus</location>
    </subcellularLocation>
</comment>
<dbReference type="GO" id="GO:0008408">
    <property type="term" value="F:3'-5' exonuclease activity"/>
    <property type="evidence" value="ECO:0007669"/>
    <property type="project" value="InterPro"/>
</dbReference>
<evidence type="ECO:0000256" key="2">
    <source>
        <dbReference type="ARBA" id="ARBA00022722"/>
    </source>
</evidence>
<dbReference type="GO" id="GO:0046872">
    <property type="term" value="F:metal ion binding"/>
    <property type="evidence" value="ECO:0007669"/>
    <property type="project" value="UniProtKB-KW"/>
</dbReference>
<protein>
    <recommendedName>
        <fullName evidence="8">3'-5' exonuclease</fullName>
    </recommendedName>
    <alternativeName>
        <fullName evidence="9">Werner Syndrome-like exonuclease</fullName>
    </alternativeName>
</protein>
<sequence>MNSLIKRINIKETPNIFCRYYGKLITPLVQFSNVHRKTISESKNVISLNVPEKLFEPFLQSIDQDLLKRSTDLPNLGYSRYKSFKTRDDAALFYKQATAYANKANEELKLNSQKHIEKLKEEALQNEIVDISEETKKKRKIFKNPQHNLVSITVLSKTIDPIYKIGDKDIPMLPRPQIDQSKIFVVEDISKVDEGIKLLLGGKTVDQVTLDDGIVLGFDVEWPALSRYTTKQKPKVSLVSFSNGEDHVLFRVCNTGLEENSELGKLLKSEIITKTGFGAGKDANKIMADYGFLMNGIYDLTYTPKIRSAFKSKSSCKVIAGLFDVNLSKTTSLNLSNWGTSRSLTDAQINSSASSVFYSIKTYFILPSLKVDTFNLFGATNKYKFLDK</sequence>
<keyword evidence="4" id="KW-0378">Hydrolase</keyword>
<dbReference type="GO" id="GO:0006139">
    <property type="term" value="P:nucleobase-containing compound metabolic process"/>
    <property type="evidence" value="ECO:0007669"/>
    <property type="project" value="InterPro"/>
</dbReference>
<evidence type="ECO:0000256" key="6">
    <source>
        <dbReference type="ARBA" id="ARBA00022842"/>
    </source>
</evidence>
<evidence type="ECO:0000256" key="7">
    <source>
        <dbReference type="ARBA" id="ARBA00023242"/>
    </source>
</evidence>
<dbReference type="GO" id="GO:0005634">
    <property type="term" value="C:nucleus"/>
    <property type="evidence" value="ECO:0007669"/>
    <property type="project" value="UniProtKB-SubCell"/>
</dbReference>
<keyword evidence="12" id="KW-1185">Reference proteome</keyword>
<reference evidence="11 12" key="1">
    <citation type="submission" date="2023-11" db="EMBL/GenBank/DDBJ databases">
        <title>Dfirmibasis_genome.</title>
        <authorList>
            <person name="Edelbroek B."/>
            <person name="Kjellin J."/>
            <person name="Jerlstrom-Hultqvist J."/>
            <person name="Soderbom F."/>
        </authorList>
    </citation>
    <scope>NUCLEOTIDE SEQUENCE [LARGE SCALE GENOMIC DNA]</scope>
    <source>
        <strain evidence="11 12">TNS-C-14</strain>
    </source>
</reference>
<evidence type="ECO:0000256" key="9">
    <source>
        <dbReference type="ARBA" id="ARBA00042761"/>
    </source>
</evidence>
<evidence type="ECO:0000256" key="8">
    <source>
        <dbReference type="ARBA" id="ARBA00040531"/>
    </source>
</evidence>
<dbReference type="Pfam" id="PF01612">
    <property type="entry name" value="DNA_pol_A_exo1"/>
    <property type="match status" value="1"/>
</dbReference>
<evidence type="ECO:0000256" key="5">
    <source>
        <dbReference type="ARBA" id="ARBA00022839"/>
    </source>
</evidence>
<organism evidence="11 12">
    <name type="scientific">Dictyostelium firmibasis</name>
    <dbReference type="NCBI Taxonomy" id="79012"/>
    <lineage>
        <taxon>Eukaryota</taxon>
        <taxon>Amoebozoa</taxon>
        <taxon>Evosea</taxon>
        <taxon>Eumycetozoa</taxon>
        <taxon>Dictyostelia</taxon>
        <taxon>Dictyosteliales</taxon>
        <taxon>Dictyosteliaceae</taxon>
        <taxon>Dictyostelium</taxon>
    </lineage>
</organism>
<dbReference type="InterPro" id="IPR002562">
    <property type="entry name" value="3'-5'_exonuclease_dom"/>
</dbReference>
<dbReference type="PANTHER" id="PTHR13620">
    <property type="entry name" value="3-5 EXONUCLEASE"/>
    <property type="match status" value="1"/>
</dbReference>
<evidence type="ECO:0000256" key="1">
    <source>
        <dbReference type="ARBA" id="ARBA00004123"/>
    </source>
</evidence>
<dbReference type="Gene3D" id="3.30.420.10">
    <property type="entry name" value="Ribonuclease H-like superfamily/Ribonuclease H"/>
    <property type="match status" value="1"/>
</dbReference>
<keyword evidence="6" id="KW-0460">Magnesium</keyword>
<name>A0AAN7TVH6_9MYCE</name>
<accession>A0AAN7TVH6</accession>
<keyword evidence="5" id="KW-0269">Exonuclease</keyword>
<evidence type="ECO:0000256" key="4">
    <source>
        <dbReference type="ARBA" id="ARBA00022801"/>
    </source>
</evidence>
<keyword evidence="7" id="KW-0539">Nucleus</keyword>
<dbReference type="InterPro" id="IPR036397">
    <property type="entry name" value="RNaseH_sf"/>
</dbReference>
<keyword evidence="2" id="KW-0540">Nuclease</keyword>
<dbReference type="GO" id="GO:0003676">
    <property type="term" value="F:nucleic acid binding"/>
    <property type="evidence" value="ECO:0007669"/>
    <property type="project" value="InterPro"/>
</dbReference>
<proteinExistence type="predicted"/>
<dbReference type="PANTHER" id="PTHR13620:SF109">
    <property type="entry name" value="3'-5' EXONUCLEASE"/>
    <property type="match status" value="1"/>
</dbReference>
<dbReference type="Proteomes" id="UP001344447">
    <property type="component" value="Unassembled WGS sequence"/>
</dbReference>
<dbReference type="AlphaFoldDB" id="A0AAN7TVH6"/>
<dbReference type="EMBL" id="JAVFKY010000002">
    <property type="protein sequence ID" value="KAK5580589.1"/>
    <property type="molecule type" value="Genomic_DNA"/>
</dbReference>
<dbReference type="SUPFAM" id="SSF53098">
    <property type="entry name" value="Ribonuclease H-like"/>
    <property type="match status" value="1"/>
</dbReference>
<evidence type="ECO:0000259" key="10">
    <source>
        <dbReference type="Pfam" id="PF01612"/>
    </source>
</evidence>
<keyword evidence="3" id="KW-0479">Metal-binding</keyword>
<dbReference type="InterPro" id="IPR012337">
    <property type="entry name" value="RNaseH-like_sf"/>
</dbReference>
<feature type="domain" description="3'-5' exonuclease" evidence="10">
    <location>
        <begin position="215"/>
        <end position="362"/>
    </location>
</feature>
<dbReference type="InterPro" id="IPR051132">
    <property type="entry name" value="3-5_Exonuclease_domain"/>
</dbReference>
<gene>
    <name evidence="11" type="ORF">RB653_000610</name>
</gene>
<evidence type="ECO:0000256" key="3">
    <source>
        <dbReference type="ARBA" id="ARBA00022723"/>
    </source>
</evidence>